<reference evidence="3 4" key="1">
    <citation type="submission" date="2018-07" db="EMBL/GenBank/DDBJ databases">
        <title>The complete nuclear genome of the prasinophyte Chloropicon primus (CCMP1205).</title>
        <authorList>
            <person name="Pombert J.-F."/>
            <person name="Otis C."/>
            <person name="Turmel M."/>
            <person name="Lemieux C."/>
        </authorList>
    </citation>
    <scope>NUCLEOTIDE SEQUENCE [LARGE SCALE GENOMIC DNA]</scope>
    <source>
        <strain evidence="3 4">CCMP1205</strain>
    </source>
</reference>
<dbReference type="PANTHER" id="PTHR34116">
    <property type="entry name" value="PLASMINOGEN ACTIVATOR INHIBITOR"/>
    <property type="match status" value="1"/>
</dbReference>
<accession>A0A5B8MQ53</accession>
<feature type="transmembrane region" description="Helical" evidence="2">
    <location>
        <begin position="104"/>
        <end position="123"/>
    </location>
</feature>
<organism evidence="3 4">
    <name type="scientific">Chloropicon primus</name>
    <dbReference type="NCBI Taxonomy" id="1764295"/>
    <lineage>
        <taxon>Eukaryota</taxon>
        <taxon>Viridiplantae</taxon>
        <taxon>Chlorophyta</taxon>
        <taxon>Chloropicophyceae</taxon>
        <taxon>Chloropicales</taxon>
        <taxon>Chloropicaceae</taxon>
        <taxon>Chloropicon</taxon>
    </lineage>
</organism>
<feature type="transmembrane region" description="Helical" evidence="2">
    <location>
        <begin position="269"/>
        <end position="290"/>
    </location>
</feature>
<feature type="transmembrane region" description="Helical" evidence="2">
    <location>
        <begin position="169"/>
        <end position="190"/>
    </location>
</feature>
<evidence type="ECO:0000313" key="3">
    <source>
        <dbReference type="EMBL" id="QDZ22543.1"/>
    </source>
</evidence>
<dbReference type="EMBL" id="CP031041">
    <property type="protein sequence ID" value="QDZ22543.1"/>
    <property type="molecule type" value="Genomic_DNA"/>
</dbReference>
<evidence type="ECO:0000256" key="2">
    <source>
        <dbReference type="SAM" id="Phobius"/>
    </source>
</evidence>
<feature type="transmembrane region" description="Helical" evidence="2">
    <location>
        <begin position="197"/>
        <end position="218"/>
    </location>
</feature>
<evidence type="ECO:0000313" key="4">
    <source>
        <dbReference type="Proteomes" id="UP000316726"/>
    </source>
</evidence>
<gene>
    <name evidence="3" type="ORF">A3770_08p50610</name>
</gene>
<sequence length="419" mass="45818">MAMATTTPFYLVGGMRRLAEEGLEMAPDAIVVTNATLDGGGQLDEAEALKAEPLLKAALITSYVSLGTVVVGSVLFIIVAVVAARLAGDVKKLPLVGVYTNTRLLLCALACVFSVSHVLRIPLSTYAYGFGDLDNVVSGMILSFGELKVPATTETLLCRVFFTSTSATAFPLFLFLVRNLLAVPHLLALPKMPNCNLLLRSSVMCLPFTLIYLVVIWLEPLLNTFVVDDFLEIRAPWVPSWVYSPVGTDTVCPGEDICDYCTYPVTMTVANFLFCVVYLTLLMVTYTRIAQQMTNMTLFLRLRILLLTLTVFLPLLVCLQAILVIPKLSMVAIQIIWMVTYLFAALILAVGVTVMGVWQMTDASRAASKKAENATKHAVLEMQSLEESRYWTAVHDTRRGTSDNGSIGPSLSFRDGMSP</sequence>
<name>A0A5B8MQ53_9CHLO</name>
<keyword evidence="4" id="KW-1185">Reference proteome</keyword>
<keyword evidence="2" id="KW-1133">Transmembrane helix</keyword>
<feature type="transmembrane region" description="Helical" evidence="2">
    <location>
        <begin position="331"/>
        <end position="358"/>
    </location>
</feature>
<evidence type="ECO:0000256" key="1">
    <source>
        <dbReference type="SAM" id="MobiDB-lite"/>
    </source>
</evidence>
<evidence type="ECO:0008006" key="5">
    <source>
        <dbReference type="Google" id="ProtNLM"/>
    </source>
</evidence>
<feature type="transmembrane region" description="Helical" evidence="2">
    <location>
        <begin position="63"/>
        <end position="84"/>
    </location>
</feature>
<dbReference type="Proteomes" id="UP000316726">
    <property type="component" value="Chromosome 8"/>
</dbReference>
<keyword evidence="2" id="KW-0812">Transmembrane</keyword>
<feature type="region of interest" description="Disordered" evidence="1">
    <location>
        <begin position="400"/>
        <end position="419"/>
    </location>
</feature>
<proteinExistence type="predicted"/>
<keyword evidence="2" id="KW-0472">Membrane</keyword>
<dbReference type="PANTHER" id="PTHR34116:SF2">
    <property type="entry name" value="THH1_TOM1_TOM3 DOMAIN-CONTAINING PROTEIN"/>
    <property type="match status" value="1"/>
</dbReference>
<dbReference type="AlphaFoldDB" id="A0A5B8MQ53"/>
<protein>
    <recommendedName>
        <fullName evidence="5">Transmembrane protein</fullName>
    </recommendedName>
</protein>
<feature type="transmembrane region" description="Helical" evidence="2">
    <location>
        <begin position="302"/>
        <end position="325"/>
    </location>
</feature>